<reference evidence="1 2" key="2">
    <citation type="journal article" date="2013" name="Stand. Genomic Sci.">
        <title>Complete genome sequence of Halorhodospira halophila SL1.</title>
        <authorList>
            <person name="Challacombe J.F."/>
            <person name="Majid S."/>
            <person name="Deole R."/>
            <person name="Brettin T.S."/>
            <person name="Bruce D."/>
            <person name="Delano S.F."/>
            <person name="Detter J.C."/>
            <person name="Gleasner C.D."/>
            <person name="Han C.S."/>
            <person name="Misra M."/>
            <person name="Reitenga K.G."/>
            <person name="Mikhailova N."/>
            <person name="Woyke T."/>
            <person name="Pitluck S."/>
            <person name="Nolan M."/>
            <person name="Land M.L."/>
            <person name="Saunders E."/>
            <person name="Tapia R."/>
            <person name="Lapidus A."/>
            <person name="Ivanova N."/>
            <person name="Hoff W.D."/>
        </authorList>
    </citation>
    <scope>NUCLEOTIDE SEQUENCE [LARGE SCALE GENOMIC DNA]</scope>
    <source>
        <strain evidence="2">DSM 244 / SL1</strain>
    </source>
</reference>
<organism evidence="1 2">
    <name type="scientific">Halorhodospira halophila (strain DSM 244 / SL1)</name>
    <name type="common">Ectothiorhodospira halophila (strain DSM 244 / SL1)</name>
    <dbReference type="NCBI Taxonomy" id="349124"/>
    <lineage>
        <taxon>Bacteria</taxon>
        <taxon>Pseudomonadati</taxon>
        <taxon>Pseudomonadota</taxon>
        <taxon>Gammaproteobacteria</taxon>
        <taxon>Chromatiales</taxon>
        <taxon>Ectothiorhodospiraceae</taxon>
        <taxon>Halorhodospira</taxon>
    </lineage>
</organism>
<dbReference type="InterPro" id="IPR013443">
    <property type="entry name" value="CRISPR-assoc_prot_Csx16"/>
</dbReference>
<protein>
    <submittedName>
        <fullName evidence="1">Putative CRISPR-associated protein, VVA1548 family</fullName>
    </submittedName>
</protein>
<sequence>MTVWFVSRHPGATEWAKRQGFDVDRQVEHLDVEQVAAGDTVIGTLPVHLAEGVCCRGAWYCHLILDIPPERRGRELSADEMDGMDARLAYYHVQQVKADR</sequence>
<dbReference type="STRING" id="349124.Hhal_0635"/>
<accession>A1WUQ7</accession>
<gene>
    <name evidence="1" type="ordered locus">Hhal_0635</name>
</gene>
<dbReference type="KEGG" id="hha:Hhal_0635"/>
<name>A1WUQ7_HALHL</name>
<dbReference type="Pfam" id="PF09652">
    <property type="entry name" value="Cas_VVA1548"/>
    <property type="match status" value="1"/>
</dbReference>
<dbReference type="CDD" id="cd09743">
    <property type="entry name" value="Csx16_III-U"/>
    <property type="match status" value="1"/>
</dbReference>
<dbReference type="NCBIfam" id="TIGR02620">
    <property type="entry name" value="cas_VVA1548"/>
    <property type="match status" value="1"/>
</dbReference>
<dbReference type="EMBL" id="CP000544">
    <property type="protein sequence ID" value="ABM61419.1"/>
    <property type="molecule type" value="Genomic_DNA"/>
</dbReference>
<keyword evidence="2" id="KW-1185">Reference proteome</keyword>
<proteinExistence type="predicted"/>
<dbReference type="Proteomes" id="UP000000647">
    <property type="component" value="Chromosome"/>
</dbReference>
<evidence type="ECO:0000313" key="2">
    <source>
        <dbReference type="Proteomes" id="UP000000647"/>
    </source>
</evidence>
<dbReference type="AlphaFoldDB" id="A1WUQ7"/>
<dbReference type="OrthoDB" id="8548152at2"/>
<reference evidence="2" key="1">
    <citation type="submission" date="2006-12" db="EMBL/GenBank/DDBJ databases">
        <title>Complete sequence of Halorhodospira halophila SL1.</title>
        <authorList>
            <consortium name="US DOE Joint Genome Institute"/>
            <person name="Copeland A."/>
            <person name="Lucas S."/>
            <person name="Lapidus A."/>
            <person name="Barry K."/>
            <person name="Detter J.C."/>
            <person name="Glavina del Rio T."/>
            <person name="Hammon N."/>
            <person name="Israni S."/>
            <person name="Dalin E."/>
            <person name="Tice H."/>
            <person name="Pitluck S."/>
            <person name="Saunders E."/>
            <person name="Brettin T."/>
            <person name="Bruce D."/>
            <person name="Han C."/>
            <person name="Tapia R."/>
            <person name="Schmutz J."/>
            <person name="Larimer F."/>
            <person name="Land M."/>
            <person name="Hauser L."/>
            <person name="Kyrpides N."/>
            <person name="Mikhailova N."/>
            <person name="Hoff W."/>
            <person name="Richardson P."/>
        </authorList>
    </citation>
    <scope>NUCLEOTIDE SEQUENCE [LARGE SCALE GENOMIC DNA]</scope>
    <source>
        <strain evidence="2">DSM 244 / SL1</strain>
    </source>
</reference>
<evidence type="ECO:0000313" key="1">
    <source>
        <dbReference type="EMBL" id="ABM61419.1"/>
    </source>
</evidence>
<dbReference type="eggNOG" id="ENOG5032ZF3">
    <property type="taxonomic scope" value="Bacteria"/>
</dbReference>
<dbReference type="HOGENOM" id="CLU_182289_0_0_6"/>
<dbReference type="RefSeq" id="WP_011813442.1">
    <property type="nucleotide sequence ID" value="NC_008789.1"/>
</dbReference>